<evidence type="ECO:0000256" key="3">
    <source>
        <dbReference type="ARBA" id="ARBA00022691"/>
    </source>
</evidence>
<proteinExistence type="inferred from homology"/>
<feature type="chain" id="PRO_5044284272" evidence="5">
    <location>
        <begin position="19"/>
        <end position="362"/>
    </location>
</feature>
<evidence type="ECO:0000256" key="4">
    <source>
        <dbReference type="ARBA" id="ARBA00023453"/>
    </source>
</evidence>
<dbReference type="SUPFAM" id="SSF53335">
    <property type="entry name" value="S-adenosyl-L-methionine-dependent methyltransferases"/>
    <property type="match status" value="1"/>
</dbReference>
<dbReference type="Proteomes" id="UP001515480">
    <property type="component" value="Unassembled WGS sequence"/>
</dbReference>
<organism evidence="6 7">
    <name type="scientific">Prymnesium parvum</name>
    <name type="common">Toxic golden alga</name>
    <dbReference type="NCBI Taxonomy" id="97485"/>
    <lineage>
        <taxon>Eukaryota</taxon>
        <taxon>Haptista</taxon>
        <taxon>Haptophyta</taxon>
        <taxon>Prymnesiophyceae</taxon>
        <taxon>Prymnesiales</taxon>
        <taxon>Prymnesiaceae</taxon>
        <taxon>Prymnesium</taxon>
    </lineage>
</organism>
<dbReference type="AlphaFoldDB" id="A0AB34IP37"/>
<keyword evidence="5" id="KW-0732">Signal</keyword>
<gene>
    <name evidence="6" type="ORF">AB1Y20_011275</name>
</gene>
<dbReference type="EMBL" id="JBGBPQ010000022">
    <property type="protein sequence ID" value="KAL1503219.1"/>
    <property type="molecule type" value="Genomic_DNA"/>
</dbReference>
<accession>A0AB34IP37</accession>
<dbReference type="InterPro" id="IPR050362">
    <property type="entry name" value="Cation-dep_OMT"/>
</dbReference>
<protein>
    <submittedName>
        <fullName evidence="6">Uncharacterized protein</fullName>
    </submittedName>
</protein>
<keyword evidence="7" id="KW-1185">Reference proteome</keyword>
<keyword evidence="1" id="KW-0489">Methyltransferase</keyword>
<evidence type="ECO:0000256" key="2">
    <source>
        <dbReference type="ARBA" id="ARBA00022679"/>
    </source>
</evidence>
<sequence>MTPLSLTSALLAWGGATGGGAMTTSRCRAPPVVSQWGGFKVQKSDRLLIREAWERADAYRPGKPNWFTQKPKDLASLHEELMPTISSMEPKDPPGIPGSGNKTSLLGALLKSLSTGDLALTLCSKEPPVLTELRDWLVEVLPMEIAVLGLPEEQGRVLATLVRAMDARRILDLGTFIGYSSIAMALVCADDAKIACCEPDTEYARSARDWWLKSGVSAKMQMHECTAQTMMQRLIDNGEAGEVDFIFCDVGERELYPEIHELAMQLLHVGGVVVYYDTLWAADEVLDHAPYPQMRQFNEQLAHDPRVLASLVPLSYGITICIKTLHLDGAALASAKATGGDDELVALLRERREAVAAEIAAL</sequence>
<dbReference type="Gene3D" id="3.40.50.150">
    <property type="entry name" value="Vaccinia Virus protein VP39"/>
    <property type="match status" value="1"/>
</dbReference>
<evidence type="ECO:0000313" key="7">
    <source>
        <dbReference type="Proteomes" id="UP001515480"/>
    </source>
</evidence>
<dbReference type="GO" id="GO:0008757">
    <property type="term" value="F:S-adenosylmethionine-dependent methyltransferase activity"/>
    <property type="evidence" value="ECO:0007669"/>
    <property type="project" value="TreeGrafter"/>
</dbReference>
<feature type="signal peptide" evidence="5">
    <location>
        <begin position="1"/>
        <end position="18"/>
    </location>
</feature>
<dbReference type="GO" id="GO:0008171">
    <property type="term" value="F:O-methyltransferase activity"/>
    <property type="evidence" value="ECO:0007669"/>
    <property type="project" value="InterPro"/>
</dbReference>
<dbReference type="PANTHER" id="PTHR10509">
    <property type="entry name" value="O-METHYLTRANSFERASE-RELATED"/>
    <property type="match status" value="1"/>
</dbReference>
<name>A0AB34IP37_PRYPA</name>
<dbReference type="CDD" id="cd02440">
    <property type="entry name" value="AdoMet_MTases"/>
    <property type="match status" value="1"/>
</dbReference>
<dbReference type="InterPro" id="IPR029063">
    <property type="entry name" value="SAM-dependent_MTases_sf"/>
</dbReference>
<comment type="caution">
    <text evidence="6">The sequence shown here is derived from an EMBL/GenBank/DDBJ whole genome shotgun (WGS) entry which is preliminary data.</text>
</comment>
<dbReference type="Pfam" id="PF01596">
    <property type="entry name" value="Methyltransf_3"/>
    <property type="match status" value="1"/>
</dbReference>
<comment type="similarity">
    <text evidence="4">Belongs to the class I-like SAM-binding methyltransferase superfamily. Cation-dependent O-methyltransferase family.</text>
</comment>
<evidence type="ECO:0000256" key="1">
    <source>
        <dbReference type="ARBA" id="ARBA00022603"/>
    </source>
</evidence>
<dbReference type="PROSITE" id="PS51682">
    <property type="entry name" value="SAM_OMT_I"/>
    <property type="match status" value="1"/>
</dbReference>
<reference evidence="6 7" key="1">
    <citation type="journal article" date="2024" name="Science">
        <title>Giant polyketide synthase enzymes in the biosynthesis of giant marine polyether toxins.</title>
        <authorList>
            <person name="Fallon T.R."/>
            <person name="Shende V.V."/>
            <person name="Wierzbicki I.H."/>
            <person name="Pendleton A.L."/>
            <person name="Watervoot N.F."/>
            <person name="Auber R.P."/>
            <person name="Gonzalez D.J."/>
            <person name="Wisecaver J.H."/>
            <person name="Moore B.S."/>
        </authorList>
    </citation>
    <scope>NUCLEOTIDE SEQUENCE [LARGE SCALE GENOMIC DNA]</scope>
    <source>
        <strain evidence="6 7">12B1</strain>
    </source>
</reference>
<keyword evidence="3" id="KW-0949">S-adenosyl-L-methionine</keyword>
<dbReference type="GO" id="GO:0032259">
    <property type="term" value="P:methylation"/>
    <property type="evidence" value="ECO:0007669"/>
    <property type="project" value="UniProtKB-KW"/>
</dbReference>
<evidence type="ECO:0000313" key="6">
    <source>
        <dbReference type="EMBL" id="KAL1503219.1"/>
    </source>
</evidence>
<dbReference type="InterPro" id="IPR002935">
    <property type="entry name" value="SAM_O-MeTrfase"/>
</dbReference>
<keyword evidence="2" id="KW-0808">Transferase</keyword>
<evidence type="ECO:0000256" key="5">
    <source>
        <dbReference type="SAM" id="SignalP"/>
    </source>
</evidence>
<dbReference type="PANTHER" id="PTHR10509:SF14">
    <property type="entry name" value="CAFFEOYL-COA O-METHYLTRANSFERASE 3-RELATED"/>
    <property type="match status" value="1"/>
</dbReference>